<gene>
    <name evidence="3" type="ORF">AACH11_06580</name>
</gene>
<reference evidence="3 4" key="1">
    <citation type="submission" date="2024-04" db="EMBL/GenBank/DDBJ databases">
        <title>Novel species of the genus Ideonella isolated from streams.</title>
        <authorList>
            <person name="Lu H."/>
        </authorList>
    </citation>
    <scope>NUCLEOTIDE SEQUENCE [LARGE SCALE GENOMIC DNA]</scope>
    <source>
        <strain evidence="3 4">BYS139W</strain>
    </source>
</reference>
<dbReference type="RefSeq" id="WP_341373405.1">
    <property type="nucleotide sequence ID" value="NZ_JBBUTF010000005.1"/>
</dbReference>
<comment type="caution">
    <text evidence="3">The sequence shown here is derived from an EMBL/GenBank/DDBJ whole genome shotgun (WGS) entry which is preliminary data.</text>
</comment>
<dbReference type="InterPro" id="IPR051943">
    <property type="entry name" value="TRAFAC_Dynamin-like_GTPase"/>
</dbReference>
<dbReference type="Proteomes" id="UP001368500">
    <property type="component" value="Unassembled WGS sequence"/>
</dbReference>
<keyword evidence="1" id="KW-0175">Coiled coil</keyword>
<accession>A0ABU9B9C3</accession>
<evidence type="ECO:0000256" key="1">
    <source>
        <dbReference type="SAM" id="Coils"/>
    </source>
</evidence>
<proteinExistence type="predicted"/>
<dbReference type="Pfam" id="PF00350">
    <property type="entry name" value="Dynamin_N"/>
    <property type="match status" value="1"/>
</dbReference>
<name>A0ABU9B9C3_9BURK</name>
<dbReference type="EMBL" id="JBBUTF010000005">
    <property type="protein sequence ID" value="MEK8025622.1"/>
    <property type="molecule type" value="Genomic_DNA"/>
</dbReference>
<feature type="domain" description="Dynamin N-terminal" evidence="2">
    <location>
        <begin position="58"/>
        <end position="271"/>
    </location>
</feature>
<dbReference type="InterPro" id="IPR027417">
    <property type="entry name" value="P-loop_NTPase"/>
</dbReference>
<evidence type="ECO:0000259" key="2">
    <source>
        <dbReference type="Pfam" id="PF00350"/>
    </source>
</evidence>
<organism evidence="3 4">
    <name type="scientific">Pseudaquabacterium rugosum</name>
    <dbReference type="NCBI Taxonomy" id="2984194"/>
    <lineage>
        <taxon>Bacteria</taxon>
        <taxon>Pseudomonadati</taxon>
        <taxon>Pseudomonadota</taxon>
        <taxon>Betaproteobacteria</taxon>
        <taxon>Burkholderiales</taxon>
        <taxon>Sphaerotilaceae</taxon>
        <taxon>Pseudaquabacterium</taxon>
    </lineage>
</organism>
<dbReference type="PANTHER" id="PTHR43681">
    <property type="entry name" value="TRANSMEMBRANE GTPASE FZO"/>
    <property type="match status" value="1"/>
</dbReference>
<evidence type="ECO:0000313" key="3">
    <source>
        <dbReference type="EMBL" id="MEK8025622.1"/>
    </source>
</evidence>
<dbReference type="SUPFAM" id="SSF52540">
    <property type="entry name" value="P-loop containing nucleoside triphosphate hydrolases"/>
    <property type="match status" value="1"/>
</dbReference>
<sequence>MTPALHTGLDALTVWRRSLDRALGQLNTLLADEDLLDDSAQALAASLRQRLASDRLVVAFVAEFSRGKSELINALFFGDTGCRILPATPGRTTMCPVELAWEPAQPPSLALLDIDTRRLGQTVSALRDAEQQWVRRTLPLDDPASLAKAFEELRRSRHVSIDEARVLGFWDDSQPDDNPPQDERGLVEVPAWRHALINYPHPMLERGLVVIDTPGLNAIGAEPELTLGLLPTAHAVVFLLAADTGVTRSDLAVWRNHLGEQGCDRYVVLNKIDMLEDPLLTLQQVQGQLETQCHDVMRTLKLPARRLFPMSARRALNARICGDAHALEASGLPALESALHDELLPRQSQVLGRLVGDGTRNLQRTALRRIDERTRTVHDQLAELQSLRGKSAARLALMNSRVEKEAAEFESCVPKLGALRGVLGRQLADVLAMLSADRVRDAVRRMRRESQSSLLRLGASRAFNEMGQSLRQTLSDVERRCAEMEDMLAASQRQLNTEFGFSLAVNSRPALSSFIDELSAIEQVHARYLGLTQLWRQAQPGFMDQFSRMLAVKLRSLFEAVAVEIELWAKAASSQIDDQLRERRRSLAQRREAYGRIQGAETDLEQSIEELQARLREAQRLAERVGQQVGLLIEQVEAGPHGLPAGDEPIVVEAIEQRVQRVASTAGAAA</sequence>
<dbReference type="InterPro" id="IPR045063">
    <property type="entry name" value="Dynamin_N"/>
</dbReference>
<dbReference type="PANTHER" id="PTHR43681:SF1">
    <property type="entry name" value="SARCALUMENIN"/>
    <property type="match status" value="1"/>
</dbReference>
<keyword evidence="4" id="KW-1185">Reference proteome</keyword>
<evidence type="ECO:0000313" key="4">
    <source>
        <dbReference type="Proteomes" id="UP001368500"/>
    </source>
</evidence>
<feature type="coiled-coil region" evidence="1">
    <location>
        <begin position="467"/>
        <end position="494"/>
    </location>
</feature>
<protein>
    <submittedName>
        <fullName evidence="3">Dynamin family protein</fullName>
    </submittedName>
</protein>
<dbReference type="Gene3D" id="3.40.50.300">
    <property type="entry name" value="P-loop containing nucleotide triphosphate hydrolases"/>
    <property type="match status" value="1"/>
</dbReference>
<feature type="coiled-coil region" evidence="1">
    <location>
        <begin position="597"/>
        <end position="628"/>
    </location>
</feature>